<dbReference type="Ensembl" id="ENSLCNT00005025544.1">
    <property type="protein sequence ID" value="ENSLCNP00005022856.1"/>
    <property type="gene ID" value="ENSLCNG00005014870.1"/>
</dbReference>
<organism evidence="2 3">
    <name type="scientific">Lynx canadensis</name>
    <name type="common">Canada lynx</name>
    <name type="synonym">Felis canadensis</name>
    <dbReference type="NCBI Taxonomy" id="61383"/>
    <lineage>
        <taxon>Eukaryota</taxon>
        <taxon>Metazoa</taxon>
        <taxon>Chordata</taxon>
        <taxon>Craniata</taxon>
        <taxon>Vertebrata</taxon>
        <taxon>Euteleostomi</taxon>
        <taxon>Mammalia</taxon>
        <taxon>Eutheria</taxon>
        <taxon>Laurasiatheria</taxon>
        <taxon>Carnivora</taxon>
        <taxon>Feliformia</taxon>
        <taxon>Felidae</taxon>
        <taxon>Felinae</taxon>
        <taxon>Lynx</taxon>
    </lineage>
</organism>
<evidence type="ECO:0000256" key="1">
    <source>
        <dbReference type="SAM" id="MobiDB-lite"/>
    </source>
</evidence>
<reference evidence="2" key="1">
    <citation type="submission" date="2025-08" db="UniProtKB">
        <authorList>
            <consortium name="Ensembl"/>
        </authorList>
    </citation>
    <scope>IDENTIFICATION</scope>
</reference>
<proteinExistence type="predicted"/>
<dbReference type="Proteomes" id="UP000472241">
    <property type="component" value="Unplaced"/>
</dbReference>
<evidence type="ECO:0000313" key="2">
    <source>
        <dbReference type="Ensembl" id="ENSLCNP00005022856.1"/>
    </source>
</evidence>
<dbReference type="AlphaFoldDB" id="A0A667H9K5"/>
<sequence length="100" mass="10975">TYFKNCLSSPPTPLENRHQVPSRACHNNAGKLTRYGSLGGRAVPEALPWRFWASPASTFGVSILEPEAGTVEPPHASYGWWWPARVISSKGEKAVPLRSC</sequence>
<reference evidence="2" key="2">
    <citation type="submission" date="2025-09" db="UniProtKB">
        <authorList>
            <consortium name="Ensembl"/>
        </authorList>
    </citation>
    <scope>IDENTIFICATION</scope>
</reference>
<feature type="region of interest" description="Disordered" evidence="1">
    <location>
        <begin position="1"/>
        <end position="21"/>
    </location>
</feature>
<protein>
    <submittedName>
        <fullName evidence="2">Uncharacterized protein</fullName>
    </submittedName>
</protein>
<accession>A0A667H9K5</accession>
<keyword evidence="3" id="KW-1185">Reference proteome</keyword>
<evidence type="ECO:0000313" key="3">
    <source>
        <dbReference type="Proteomes" id="UP000472241"/>
    </source>
</evidence>
<name>A0A667H9K5_LYNCA</name>